<dbReference type="Proteomes" id="UP001219518">
    <property type="component" value="Unassembled WGS sequence"/>
</dbReference>
<dbReference type="AlphaFoldDB" id="A0AAE1HLL8"/>
<dbReference type="EMBL" id="JAHWGI010001147">
    <property type="protein sequence ID" value="KAK3923612.1"/>
    <property type="molecule type" value="Genomic_DNA"/>
</dbReference>
<reference evidence="1" key="2">
    <citation type="journal article" date="2023" name="BMC Genomics">
        <title>Pest status, molecular evolution, and epigenetic factors derived from the genome assembly of Frankliniella fusca, a thysanopteran phytovirus vector.</title>
        <authorList>
            <person name="Catto M.A."/>
            <person name="Labadie P.E."/>
            <person name="Jacobson A.L."/>
            <person name="Kennedy G.G."/>
            <person name="Srinivasan R."/>
            <person name="Hunt B.G."/>
        </authorList>
    </citation>
    <scope>NUCLEOTIDE SEQUENCE</scope>
    <source>
        <strain evidence="1">PL_HMW_Pooled</strain>
    </source>
</reference>
<keyword evidence="2" id="KW-1185">Reference proteome</keyword>
<organism evidence="1 2">
    <name type="scientific">Frankliniella fusca</name>
    <dbReference type="NCBI Taxonomy" id="407009"/>
    <lineage>
        <taxon>Eukaryota</taxon>
        <taxon>Metazoa</taxon>
        <taxon>Ecdysozoa</taxon>
        <taxon>Arthropoda</taxon>
        <taxon>Hexapoda</taxon>
        <taxon>Insecta</taxon>
        <taxon>Pterygota</taxon>
        <taxon>Neoptera</taxon>
        <taxon>Paraneoptera</taxon>
        <taxon>Thysanoptera</taxon>
        <taxon>Terebrantia</taxon>
        <taxon>Thripoidea</taxon>
        <taxon>Thripidae</taxon>
        <taxon>Frankliniella</taxon>
    </lineage>
</organism>
<protein>
    <submittedName>
        <fullName evidence="1">Dual oxidase 1</fullName>
    </submittedName>
</protein>
<sequence>MVRTYVKNEIHRCPHASVRVELLQGTASVAPSSDEPPEESLYVCQRFGYTKMIFNSQLFMDAQTCDRGFLPLLPVN</sequence>
<name>A0AAE1HLL8_9NEOP</name>
<reference evidence="1" key="1">
    <citation type="submission" date="2021-07" db="EMBL/GenBank/DDBJ databases">
        <authorList>
            <person name="Catto M.A."/>
            <person name="Jacobson A."/>
            <person name="Kennedy G."/>
            <person name="Labadie P."/>
            <person name="Hunt B.G."/>
            <person name="Srinivasan R."/>
        </authorList>
    </citation>
    <scope>NUCLEOTIDE SEQUENCE</scope>
    <source>
        <strain evidence="1">PL_HMW_Pooled</strain>
        <tissue evidence="1">Head</tissue>
    </source>
</reference>
<evidence type="ECO:0000313" key="2">
    <source>
        <dbReference type="Proteomes" id="UP001219518"/>
    </source>
</evidence>
<gene>
    <name evidence="1" type="ORF">KUF71_002020</name>
</gene>
<evidence type="ECO:0000313" key="1">
    <source>
        <dbReference type="EMBL" id="KAK3923612.1"/>
    </source>
</evidence>
<accession>A0AAE1HLL8</accession>
<comment type="caution">
    <text evidence="1">The sequence shown here is derived from an EMBL/GenBank/DDBJ whole genome shotgun (WGS) entry which is preliminary data.</text>
</comment>
<proteinExistence type="predicted"/>